<reference evidence="2" key="1">
    <citation type="journal article" date="2015" name="Nature">
        <title>Complex archaea that bridge the gap between prokaryotes and eukaryotes.</title>
        <authorList>
            <person name="Spang A."/>
            <person name="Saw J.H."/>
            <person name="Jorgensen S.L."/>
            <person name="Zaremba-Niedzwiedzka K."/>
            <person name="Martijn J."/>
            <person name="Lind A.E."/>
            <person name="van Eijk R."/>
            <person name="Schleper C."/>
            <person name="Guy L."/>
            <person name="Ettema T.J."/>
        </authorList>
    </citation>
    <scope>NUCLEOTIDE SEQUENCE</scope>
</reference>
<name>A0A0F9CBN4_9ZZZZ</name>
<protein>
    <submittedName>
        <fullName evidence="2">Uncharacterized protein</fullName>
    </submittedName>
</protein>
<sequence>MVAVPIFLYLGGEPYRMKNQKKGGVTISNFWKMGNTFMRAVGNVLTETLGNVLTAIVGKVLDIYTTMGIRTSASGGWFMIFALVLLLLRWTFDTTIRTEYATIALFWR</sequence>
<comment type="caution">
    <text evidence="2">The sequence shown here is derived from an EMBL/GenBank/DDBJ whole genome shotgun (WGS) entry which is preliminary data.</text>
</comment>
<gene>
    <name evidence="2" type="ORF">LCGC14_2629530</name>
</gene>
<keyword evidence="1" id="KW-1133">Transmembrane helix</keyword>
<evidence type="ECO:0000313" key="2">
    <source>
        <dbReference type="EMBL" id="KKK99759.1"/>
    </source>
</evidence>
<dbReference type="EMBL" id="LAZR01045066">
    <property type="protein sequence ID" value="KKK99759.1"/>
    <property type="molecule type" value="Genomic_DNA"/>
</dbReference>
<dbReference type="AlphaFoldDB" id="A0A0F9CBN4"/>
<evidence type="ECO:0000256" key="1">
    <source>
        <dbReference type="SAM" id="Phobius"/>
    </source>
</evidence>
<keyword evidence="1" id="KW-0472">Membrane</keyword>
<keyword evidence="1" id="KW-0812">Transmembrane</keyword>
<accession>A0A0F9CBN4</accession>
<proteinExistence type="predicted"/>
<feature type="transmembrane region" description="Helical" evidence="1">
    <location>
        <begin position="74"/>
        <end position="92"/>
    </location>
</feature>
<organism evidence="2">
    <name type="scientific">marine sediment metagenome</name>
    <dbReference type="NCBI Taxonomy" id="412755"/>
    <lineage>
        <taxon>unclassified sequences</taxon>
        <taxon>metagenomes</taxon>
        <taxon>ecological metagenomes</taxon>
    </lineage>
</organism>